<evidence type="ECO:0000256" key="8">
    <source>
        <dbReference type="ARBA" id="ARBA00023288"/>
    </source>
</evidence>
<dbReference type="Gene3D" id="1.10.110.10">
    <property type="entry name" value="Plant lipid-transfer and hydrophobic proteins"/>
    <property type="match status" value="1"/>
</dbReference>
<dbReference type="GO" id="GO:0098552">
    <property type="term" value="C:side of membrane"/>
    <property type="evidence" value="ECO:0007669"/>
    <property type="project" value="UniProtKB-KW"/>
</dbReference>
<feature type="transmembrane region" description="Helical" evidence="9">
    <location>
        <begin position="6"/>
        <end position="25"/>
    </location>
</feature>
<evidence type="ECO:0000313" key="12">
    <source>
        <dbReference type="RefSeq" id="XP_027357391.1"/>
    </source>
</evidence>
<protein>
    <submittedName>
        <fullName evidence="12">Protein YLS3</fullName>
    </submittedName>
</protein>
<keyword evidence="5" id="KW-0732">Signal</keyword>
<comment type="similarity">
    <text evidence="2">Belongs to the plant LTP family.</text>
</comment>
<dbReference type="Pfam" id="PF14368">
    <property type="entry name" value="LTP_2"/>
    <property type="match status" value="1"/>
</dbReference>
<dbReference type="GO" id="GO:0005886">
    <property type="term" value="C:plasma membrane"/>
    <property type="evidence" value="ECO:0007669"/>
    <property type="project" value="UniProtKB-SubCell"/>
</dbReference>
<dbReference type="KEGG" id="aprc:113866791"/>
<evidence type="ECO:0000256" key="3">
    <source>
        <dbReference type="ARBA" id="ARBA00022475"/>
    </source>
</evidence>
<keyword evidence="7" id="KW-0325">Glycoprotein</keyword>
<dbReference type="InterPro" id="IPR016140">
    <property type="entry name" value="Bifunc_inhib/LTP/seed_store"/>
</dbReference>
<evidence type="ECO:0000256" key="5">
    <source>
        <dbReference type="ARBA" id="ARBA00022729"/>
    </source>
</evidence>
<keyword evidence="8" id="KW-0449">Lipoprotein</keyword>
<accession>A0A8B8LLX2</accession>
<sequence>MASLNYCICVPILFQIILLLSISYLPKTLSQAPSSSNPTIAQCTSSLLPLIPCTPFVQGTARSPGPQCCDNLKQLYSQEPHCLCLLLNDTSLSTLPVNRTLALQLPALCILQVNVSACSGEQVHAPSTSPNSQVSLGTKNNSTVVASPAFSVPPRPSIMGFGFGRSKAINLKTANGLVAVMNLVILLFTSLLK</sequence>
<dbReference type="RefSeq" id="XP_027357391.1">
    <property type="nucleotide sequence ID" value="XM_027501590.1"/>
</dbReference>
<evidence type="ECO:0000259" key="10">
    <source>
        <dbReference type="SMART" id="SM00499"/>
    </source>
</evidence>
<dbReference type="SUPFAM" id="SSF47699">
    <property type="entry name" value="Bifunctional inhibitor/lipid-transfer protein/seed storage 2S albumin"/>
    <property type="match status" value="1"/>
</dbReference>
<dbReference type="PANTHER" id="PTHR33044">
    <property type="entry name" value="BIFUNCTIONAL INHIBITOR/LIPID-TRANSFER PROTEIN/SEED STORAGE 2S ALBUMIN SUPERFAMILY PROTEIN-RELATED"/>
    <property type="match status" value="1"/>
</dbReference>
<keyword evidence="3" id="KW-1003">Cell membrane</keyword>
<keyword evidence="9" id="KW-0472">Membrane</keyword>
<evidence type="ECO:0000256" key="6">
    <source>
        <dbReference type="ARBA" id="ARBA00023157"/>
    </source>
</evidence>
<reference evidence="12" key="2">
    <citation type="submission" date="2025-08" db="UniProtKB">
        <authorList>
            <consortium name="RefSeq"/>
        </authorList>
    </citation>
    <scope>IDENTIFICATION</scope>
    <source>
        <tissue evidence="12">Young leaves</tissue>
    </source>
</reference>
<comment type="subcellular location">
    <subcellularLocation>
        <location evidence="1">Cell membrane</location>
        <topology evidence="1">Lipid-anchor</topology>
        <topology evidence="1">GPI-anchor</topology>
    </subcellularLocation>
</comment>
<name>A0A8B8LLX2_ABRPR</name>
<keyword evidence="9" id="KW-1133">Transmembrane helix</keyword>
<proteinExistence type="inferred from homology"/>
<keyword evidence="11" id="KW-1185">Reference proteome</keyword>
<dbReference type="CDD" id="cd00010">
    <property type="entry name" value="AAI_LTSS"/>
    <property type="match status" value="1"/>
</dbReference>
<evidence type="ECO:0000256" key="1">
    <source>
        <dbReference type="ARBA" id="ARBA00004609"/>
    </source>
</evidence>
<evidence type="ECO:0000256" key="9">
    <source>
        <dbReference type="SAM" id="Phobius"/>
    </source>
</evidence>
<dbReference type="Proteomes" id="UP000694853">
    <property type="component" value="Unplaced"/>
</dbReference>
<keyword evidence="6" id="KW-1015">Disulfide bond</keyword>
<feature type="transmembrane region" description="Helical" evidence="9">
    <location>
        <begin position="174"/>
        <end position="192"/>
    </location>
</feature>
<keyword evidence="4" id="KW-0336">GPI-anchor</keyword>
<dbReference type="OrthoDB" id="664243at2759"/>
<gene>
    <name evidence="12" type="primary">LOC113866791</name>
</gene>
<dbReference type="InterPro" id="IPR043325">
    <property type="entry name" value="LTSS"/>
</dbReference>
<evidence type="ECO:0000256" key="7">
    <source>
        <dbReference type="ARBA" id="ARBA00023180"/>
    </source>
</evidence>
<evidence type="ECO:0000313" key="11">
    <source>
        <dbReference type="Proteomes" id="UP000694853"/>
    </source>
</evidence>
<organism evidence="11 12">
    <name type="scientific">Abrus precatorius</name>
    <name type="common">Indian licorice</name>
    <name type="synonym">Glycine abrus</name>
    <dbReference type="NCBI Taxonomy" id="3816"/>
    <lineage>
        <taxon>Eukaryota</taxon>
        <taxon>Viridiplantae</taxon>
        <taxon>Streptophyta</taxon>
        <taxon>Embryophyta</taxon>
        <taxon>Tracheophyta</taxon>
        <taxon>Spermatophyta</taxon>
        <taxon>Magnoliopsida</taxon>
        <taxon>eudicotyledons</taxon>
        <taxon>Gunneridae</taxon>
        <taxon>Pentapetalae</taxon>
        <taxon>rosids</taxon>
        <taxon>fabids</taxon>
        <taxon>Fabales</taxon>
        <taxon>Fabaceae</taxon>
        <taxon>Papilionoideae</taxon>
        <taxon>50 kb inversion clade</taxon>
        <taxon>NPAAA clade</taxon>
        <taxon>indigoferoid/millettioid clade</taxon>
        <taxon>Abreae</taxon>
        <taxon>Abrus</taxon>
    </lineage>
</organism>
<dbReference type="GeneID" id="113866791"/>
<dbReference type="InterPro" id="IPR036312">
    <property type="entry name" value="Bifun_inhib/LTP/seed_sf"/>
</dbReference>
<evidence type="ECO:0000256" key="2">
    <source>
        <dbReference type="ARBA" id="ARBA00009748"/>
    </source>
</evidence>
<keyword evidence="9" id="KW-0812">Transmembrane</keyword>
<reference evidence="11" key="1">
    <citation type="journal article" date="2019" name="Toxins">
        <title>Detection of Abrin-Like and Prepropulchellin-Like Toxin Genes and Transcripts Using Whole Genome Sequencing and Full-Length Transcript Sequencing of Abrus precatorius.</title>
        <authorList>
            <person name="Hovde B.T."/>
            <person name="Daligault H.E."/>
            <person name="Hanschen E.R."/>
            <person name="Kunde Y.A."/>
            <person name="Johnson M.B."/>
            <person name="Starkenburg S.R."/>
            <person name="Johnson S.L."/>
        </authorList>
    </citation>
    <scope>NUCLEOTIDE SEQUENCE [LARGE SCALE GENOMIC DNA]</scope>
</reference>
<evidence type="ECO:0000256" key="4">
    <source>
        <dbReference type="ARBA" id="ARBA00022622"/>
    </source>
</evidence>
<feature type="domain" description="Bifunctional inhibitor/plant lipid transfer protein/seed storage helical" evidence="10">
    <location>
        <begin position="43"/>
        <end position="118"/>
    </location>
</feature>
<dbReference type="AlphaFoldDB" id="A0A8B8LLX2"/>
<dbReference type="SMART" id="SM00499">
    <property type="entry name" value="AAI"/>
    <property type="match status" value="1"/>
</dbReference>